<gene>
    <name evidence="6" type="ORF">EV192_11318</name>
</gene>
<dbReference type="OrthoDB" id="6198786at2"/>
<sequence>MAALLTVTDLAKSYGDVPILTSVTFELHSAQALALTGPNGSGKTTLLKCVAGADLPDSGEVRLNGEPFTESDPKARAAIACALDDADFFPELSVAEHLELFARAHGMPEPKAVVDDVVAELDLTDQRDQLPVTLSSGQRRRLTLGACLVRPRRLLILDEPEQRLDSAGRDWLARRLTDEKANGTAILLATHSEELTDAVADYEIDLGE</sequence>
<evidence type="ECO:0000313" key="7">
    <source>
        <dbReference type="Proteomes" id="UP000295680"/>
    </source>
</evidence>
<dbReference type="PANTHER" id="PTHR42939:SF1">
    <property type="entry name" value="ABC TRANSPORTER ATP-BINDING PROTEIN ALBC-RELATED"/>
    <property type="match status" value="1"/>
</dbReference>
<dbReference type="Gene3D" id="3.40.50.300">
    <property type="entry name" value="P-loop containing nucleotide triphosphate hydrolases"/>
    <property type="match status" value="1"/>
</dbReference>
<protein>
    <submittedName>
        <fullName evidence="6">Heme ABC exporter ATP-binding subunit CcmA</fullName>
    </submittedName>
</protein>
<comment type="caution">
    <text evidence="6">The sequence shown here is derived from an EMBL/GenBank/DDBJ whole genome shotgun (WGS) entry which is preliminary data.</text>
</comment>
<dbReference type="PROSITE" id="PS00211">
    <property type="entry name" value="ABC_TRANSPORTER_1"/>
    <property type="match status" value="1"/>
</dbReference>
<evidence type="ECO:0000256" key="3">
    <source>
        <dbReference type="ARBA" id="ARBA00022748"/>
    </source>
</evidence>
<name>A0A4R2IXT0_9PSEU</name>
<dbReference type="Proteomes" id="UP000295680">
    <property type="component" value="Unassembled WGS sequence"/>
</dbReference>
<dbReference type="PANTHER" id="PTHR42939">
    <property type="entry name" value="ABC TRANSPORTER ATP-BINDING PROTEIN ALBC-RELATED"/>
    <property type="match status" value="1"/>
</dbReference>
<keyword evidence="3" id="KW-0201">Cytochrome c-type biogenesis</keyword>
<dbReference type="AlphaFoldDB" id="A0A4R2IXT0"/>
<evidence type="ECO:0000259" key="5">
    <source>
        <dbReference type="PROSITE" id="PS50893"/>
    </source>
</evidence>
<evidence type="ECO:0000256" key="1">
    <source>
        <dbReference type="ARBA" id="ARBA00022448"/>
    </source>
</evidence>
<dbReference type="InterPro" id="IPR005895">
    <property type="entry name" value="ABC_transptr_haem_export_CcmA"/>
</dbReference>
<dbReference type="InterPro" id="IPR017871">
    <property type="entry name" value="ABC_transporter-like_CS"/>
</dbReference>
<keyword evidence="4 6" id="KW-0067">ATP-binding</keyword>
<dbReference type="SMART" id="SM00382">
    <property type="entry name" value="AAA"/>
    <property type="match status" value="1"/>
</dbReference>
<dbReference type="InterPro" id="IPR003439">
    <property type="entry name" value="ABC_transporter-like_ATP-bd"/>
</dbReference>
<reference evidence="6 7" key="1">
    <citation type="submission" date="2019-03" db="EMBL/GenBank/DDBJ databases">
        <title>Genomic Encyclopedia of Type Strains, Phase IV (KMG-IV): sequencing the most valuable type-strain genomes for metagenomic binning, comparative biology and taxonomic classification.</title>
        <authorList>
            <person name="Goeker M."/>
        </authorList>
    </citation>
    <scope>NUCLEOTIDE SEQUENCE [LARGE SCALE GENOMIC DNA]</scope>
    <source>
        <strain evidence="6 7">DSM 45934</strain>
    </source>
</reference>
<dbReference type="InterPro" id="IPR003593">
    <property type="entry name" value="AAA+_ATPase"/>
</dbReference>
<keyword evidence="1" id="KW-0813">Transport</keyword>
<evidence type="ECO:0000256" key="2">
    <source>
        <dbReference type="ARBA" id="ARBA00022741"/>
    </source>
</evidence>
<evidence type="ECO:0000313" key="6">
    <source>
        <dbReference type="EMBL" id="TCO50641.1"/>
    </source>
</evidence>
<dbReference type="GO" id="GO:0005524">
    <property type="term" value="F:ATP binding"/>
    <property type="evidence" value="ECO:0007669"/>
    <property type="project" value="UniProtKB-KW"/>
</dbReference>
<proteinExistence type="predicted"/>
<evidence type="ECO:0000256" key="4">
    <source>
        <dbReference type="ARBA" id="ARBA00022840"/>
    </source>
</evidence>
<dbReference type="InterPro" id="IPR051782">
    <property type="entry name" value="ABC_Transporter_VariousFunc"/>
</dbReference>
<dbReference type="GO" id="GO:0017004">
    <property type="term" value="P:cytochrome complex assembly"/>
    <property type="evidence" value="ECO:0007669"/>
    <property type="project" value="UniProtKB-KW"/>
</dbReference>
<dbReference type="RefSeq" id="WP_132124610.1">
    <property type="nucleotide sequence ID" value="NZ_SLWS01000013.1"/>
</dbReference>
<dbReference type="PROSITE" id="PS50893">
    <property type="entry name" value="ABC_TRANSPORTER_2"/>
    <property type="match status" value="1"/>
</dbReference>
<dbReference type="InterPro" id="IPR027417">
    <property type="entry name" value="P-loop_NTPase"/>
</dbReference>
<dbReference type="CDD" id="cd03230">
    <property type="entry name" value="ABC_DR_subfamily_A"/>
    <property type="match status" value="1"/>
</dbReference>
<dbReference type="GO" id="GO:0022857">
    <property type="term" value="F:transmembrane transporter activity"/>
    <property type="evidence" value="ECO:0007669"/>
    <property type="project" value="InterPro"/>
</dbReference>
<dbReference type="Pfam" id="PF00005">
    <property type="entry name" value="ABC_tran"/>
    <property type="match status" value="1"/>
</dbReference>
<dbReference type="GO" id="GO:0016887">
    <property type="term" value="F:ATP hydrolysis activity"/>
    <property type="evidence" value="ECO:0007669"/>
    <property type="project" value="InterPro"/>
</dbReference>
<feature type="domain" description="ABC transporter" evidence="5">
    <location>
        <begin position="5"/>
        <end position="208"/>
    </location>
</feature>
<organism evidence="6 7">
    <name type="scientific">Actinocrispum wychmicini</name>
    <dbReference type="NCBI Taxonomy" id="1213861"/>
    <lineage>
        <taxon>Bacteria</taxon>
        <taxon>Bacillati</taxon>
        <taxon>Actinomycetota</taxon>
        <taxon>Actinomycetes</taxon>
        <taxon>Pseudonocardiales</taxon>
        <taxon>Pseudonocardiaceae</taxon>
        <taxon>Actinocrispum</taxon>
    </lineage>
</organism>
<keyword evidence="2" id="KW-0547">Nucleotide-binding</keyword>
<dbReference type="SUPFAM" id="SSF52540">
    <property type="entry name" value="P-loop containing nucleoside triphosphate hydrolases"/>
    <property type="match status" value="1"/>
</dbReference>
<dbReference type="EMBL" id="SLWS01000013">
    <property type="protein sequence ID" value="TCO50641.1"/>
    <property type="molecule type" value="Genomic_DNA"/>
</dbReference>
<dbReference type="NCBIfam" id="TIGR01189">
    <property type="entry name" value="ccmA"/>
    <property type="match status" value="1"/>
</dbReference>
<accession>A0A4R2IXT0</accession>
<keyword evidence="7" id="KW-1185">Reference proteome</keyword>